<feature type="transmembrane region" description="Helical" evidence="1">
    <location>
        <begin position="20"/>
        <end position="41"/>
    </location>
</feature>
<accession>A0ABW7KRI6</accession>
<evidence type="ECO:0000313" key="4">
    <source>
        <dbReference type="EMBL" id="MFH5245074.1"/>
    </source>
</evidence>
<feature type="transmembrane region" description="Helical" evidence="1">
    <location>
        <begin position="62"/>
        <end position="83"/>
    </location>
</feature>
<sequence length="191" mass="20223">MSSDDITVVQRTSRGPSAGAILVPLLIGALVTVALGVYSKVHNPQFFSINVAGFSGPLAVKSWLGTLAAALAVLQLFSAAAMYGKIPAIGSPQWIGVVHVWSGRLAVLATVPVAVHCLYALGFEDTTTRVLVHSLLGCFFYGVFTAKMLLLTKQGLPGWVIPVFGGVVFAGLIGLWLTSSLWFFQEKGITF</sequence>
<feature type="transmembrane region" description="Helical" evidence="1">
    <location>
        <begin position="130"/>
        <end position="150"/>
    </location>
</feature>
<evidence type="ECO:0000313" key="3">
    <source>
        <dbReference type="EMBL" id="MFH5229087.1"/>
    </source>
</evidence>
<dbReference type="Pfam" id="PF20139">
    <property type="entry name" value="DUF6529"/>
    <property type="match status" value="1"/>
</dbReference>
<keyword evidence="7" id="KW-1185">Reference proteome</keyword>
<feature type="transmembrane region" description="Helical" evidence="1">
    <location>
        <begin position="103"/>
        <end position="123"/>
    </location>
</feature>
<feature type="transmembrane region" description="Helical" evidence="1">
    <location>
        <begin position="156"/>
        <end position="184"/>
    </location>
</feature>
<dbReference type="InterPro" id="IPR045382">
    <property type="entry name" value="DUF6529"/>
</dbReference>
<evidence type="ECO:0000256" key="1">
    <source>
        <dbReference type="SAM" id="Phobius"/>
    </source>
</evidence>
<proteinExistence type="predicted"/>
<dbReference type="EMBL" id="JBIMSO010000055">
    <property type="protein sequence ID" value="MFH5209718.1"/>
    <property type="molecule type" value="Genomic_DNA"/>
</dbReference>
<gene>
    <name evidence="4" type="ORF">ACHIPV_24800</name>
    <name evidence="2" type="ORF">ACHIPZ_16175</name>
    <name evidence="3" type="ORF">ACHIRB_10935</name>
</gene>
<protein>
    <submittedName>
        <fullName evidence="4">DUF6529 family protein</fullName>
    </submittedName>
</protein>
<keyword evidence="1" id="KW-1133">Transmembrane helix</keyword>
<dbReference type="Proteomes" id="UP001609175">
    <property type="component" value="Unassembled WGS sequence"/>
</dbReference>
<dbReference type="EMBL" id="JBIMSP010000060">
    <property type="protein sequence ID" value="MFH5245074.1"/>
    <property type="molecule type" value="Genomic_DNA"/>
</dbReference>
<keyword evidence="1" id="KW-0472">Membrane</keyword>
<dbReference type="Proteomes" id="UP001609176">
    <property type="component" value="Unassembled WGS sequence"/>
</dbReference>
<keyword evidence="1" id="KW-0812">Transmembrane</keyword>
<evidence type="ECO:0000313" key="5">
    <source>
        <dbReference type="Proteomes" id="UP001609175"/>
    </source>
</evidence>
<dbReference type="Proteomes" id="UP001609219">
    <property type="component" value="Unassembled WGS sequence"/>
</dbReference>
<evidence type="ECO:0000313" key="2">
    <source>
        <dbReference type="EMBL" id="MFH5209718.1"/>
    </source>
</evidence>
<dbReference type="EMBL" id="JBIMSN010000044">
    <property type="protein sequence ID" value="MFH5229087.1"/>
    <property type="molecule type" value="Genomic_DNA"/>
</dbReference>
<evidence type="ECO:0000313" key="6">
    <source>
        <dbReference type="Proteomes" id="UP001609176"/>
    </source>
</evidence>
<evidence type="ECO:0000313" key="7">
    <source>
        <dbReference type="Proteomes" id="UP001609219"/>
    </source>
</evidence>
<name>A0ABW7KRI6_9NOCA</name>
<organism evidence="4 6">
    <name type="scientific">Antrihabitans spumae</name>
    <dbReference type="NCBI Taxonomy" id="3373370"/>
    <lineage>
        <taxon>Bacteria</taxon>
        <taxon>Bacillati</taxon>
        <taxon>Actinomycetota</taxon>
        <taxon>Actinomycetes</taxon>
        <taxon>Mycobacteriales</taxon>
        <taxon>Nocardiaceae</taxon>
        <taxon>Antrihabitans</taxon>
    </lineage>
</organism>
<reference evidence="5 6" key="1">
    <citation type="submission" date="2024-10" db="EMBL/GenBank/DDBJ databases">
        <authorList>
            <person name="Riesco R."/>
        </authorList>
    </citation>
    <scope>NUCLEOTIDE SEQUENCE [LARGE SCALE GENOMIC DNA]</scope>
    <source>
        <strain evidence="4 6">NCIMB 15448</strain>
        <strain evidence="2 5">NCIMB 15449</strain>
        <strain evidence="3 7">NCIMB 15450</strain>
    </source>
</reference>
<comment type="caution">
    <text evidence="4">The sequence shown here is derived from an EMBL/GenBank/DDBJ whole genome shotgun (WGS) entry which is preliminary data.</text>
</comment>
<dbReference type="RefSeq" id="WP_395115424.1">
    <property type="nucleotide sequence ID" value="NZ_JBIMSN010000044.1"/>
</dbReference>